<dbReference type="Gene3D" id="3.30.110.10">
    <property type="entry name" value="Translation initiation factor 3 (IF-3), C-terminal domain"/>
    <property type="match status" value="1"/>
</dbReference>
<evidence type="ECO:0000256" key="2">
    <source>
        <dbReference type="ARBA" id="ARBA00022540"/>
    </source>
</evidence>
<feature type="domain" description="Translation initiation factor 3 N-terminal" evidence="7">
    <location>
        <begin position="1"/>
        <end position="48"/>
    </location>
</feature>
<dbReference type="PANTHER" id="PTHR10938:SF0">
    <property type="entry name" value="TRANSLATION INITIATION FACTOR IF-3, MITOCHONDRIAL"/>
    <property type="match status" value="1"/>
</dbReference>
<feature type="compositionally biased region" description="Basic and acidic residues" evidence="5">
    <location>
        <begin position="144"/>
        <end position="161"/>
    </location>
</feature>
<evidence type="ECO:0000313" key="8">
    <source>
        <dbReference type="EMBL" id="GAA2947853.1"/>
    </source>
</evidence>
<gene>
    <name evidence="8" type="primary">infC</name>
    <name evidence="8" type="ORF">GCM10010446_36290</name>
</gene>
<feature type="region of interest" description="Disordered" evidence="5">
    <location>
        <begin position="142"/>
        <end position="186"/>
    </location>
</feature>
<dbReference type="Pfam" id="PF00707">
    <property type="entry name" value="IF3_C"/>
    <property type="match status" value="1"/>
</dbReference>
<dbReference type="Proteomes" id="UP001500403">
    <property type="component" value="Unassembled WGS sequence"/>
</dbReference>
<dbReference type="InterPro" id="IPR001288">
    <property type="entry name" value="Translation_initiation_fac_3"/>
</dbReference>
<dbReference type="SUPFAM" id="SSF55200">
    <property type="entry name" value="Translation initiation factor IF3, C-terminal domain"/>
    <property type="match status" value="1"/>
</dbReference>
<comment type="caution">
    <text evidence="8">The sequence shown here is derived from an EMBL/GenBank/DDBJ whole genome shotgun (WGS) entry which is preliminary data.</text>
</comment>
<keyword evidence="9" id="KW-1185">Reference proteome</keyword>
<dbReference type="NCBIfam" id="TIGR00168">
    <property type="entry name" value="infC"/>
    <property type="match status" value="1"/>
</dbReference>
<dbReference type="PANTHER" id="PTHR10938">
    <property type="entry name" value="TRANSLATION INITIATION FACTOR IF-3"/>
    <property type="match status" value="1"/>
</dbReference>
<dbReference type="InterPro" id="IPR019815">
    <property type="entry name" value="Translation_initiation_fac_3_C"/>
</dbReference>
<dbReference type="GO" id="GO:0003743">
    <property type="term" value="F:translation initiation factor activity"/>
    <property type="evidence" value="ECO:0007669"/>
    <property type="project" value="UniProtKB-KW"/>
</dbReference>
<comment type="similarity">
    <text evidence="1">Belongs to the IF-3 family.</text>
</comment>
<dbReference type="InterPro" id="IPR019814">
    <property type="entry name" value="Translation_initiation_fac_3_N"/>
</dbReference>
<evidence type="ECO:0000256" key="5">
    <source>
        <dbReference type="SAM" id="MobiDB-lite"/>
    </source>
</evidence>
<reference evidence="9" key="1">
    <citation type="journal article" date="2019" name="Int. J. Syst. Evol. Microbiol.">
        <title>The Global Catalogue of Microorganisms (GCM) 10K type strain sequencing project: providing services to taxonomists for standard genome sequencing and annotation.</title>
        <authorList>
            <consortium name="The Broad Institute Genomics Platform"/>
            <consortium name="The Broad Institute Genome Sequencing Center for Infectious Disease"/>
            <person name="Wu L."/>
            <person name="Ma J."/>
        </authorList>
    </citation>
    <scope>NUCLEOTIDE SEQUENCE [LARGE SCALE GENOMIC DNA]</scope>
    <source>
        <strain evidence="9">JCM 9088</strain>
    </source>
</reference>
<evidence type="ECO:0000256" key="1">
    <source>
        <dbReference type="ARBA" id="ARBA00005439"/>
    </source>
</evidence>
<dbReference type="SUPFAM" id="SSF54364">
    <property type="entry name" value="Translation initiation factor IF3, N-terminal domain"/>
    <property type="match status" value="1"/>
</dbReference>
<keyword evidence="3" id="KW-0648">Protein biosynthesis</keyword>
<dbReference type="InterPro" id="IPR036788">
    <property type="entry name" value="T_IF-3_C_sf"/>
</dbReference>
<dbReference type="EMBL" id="BAAAUD010000038">
    <property type="protein sequence ID" value="GAA2947853.1"/>
    <property type="molecule type" value="Genomic_DNA"/>
</dbReference>
<evidence type="ECO:0000256" key="4">
    <source>
        <dbReference type="NCBIfam" id="TIGR00168"/>
    </source>
</evidence>
<sequence length="186" mass="21046">MPLAKALELAQEYDLDLVEVAATARPPVCKLMDYGKFKYESAMKAREARKNQAHTVIKEMKLRPKIDPHDYDTKKGHVVRFLKQGDKVKITIMFRGREQSRPELGFRLLQRLASDVEDLGFIESSPKQDGRNMIMVLGPHKKKTEAMAEAREAQAARKAERQGNATDEAEQAEPVDEVQPETPSEA</sequence>
<feature type="compositionally biased region" description="Acidic residues" evidence="5">
    <location>
        <begin position="167"/>
        <end position="179"/>
    </location>
</feature>
<organism evidence="8 9">
    <name type="scientific">Streptomyces enissocaesilis</name>
    <dbReference type="NCBI Taxonomy" id="332589"/>
    <lineage>
        <taxon>Bacteria</taxon>
        <taxon>Bacillati</taxon>
        <taxon>Actinomycetota</taxon>
        <taxon>Actinomycetes</taxon>
        <taxon>Kitasatosporales</taxon>
        <taxon>Streptomycetaceae</taxon>
        <taxon>Streptomyces</taxon>
        <taxon>Streptomyces rochei group</taxon>
    </lineage>
</organism>
<keyword evidence="2 8" id="KW-0396">Initiation factor</keyword>
<evidence type="ECO:0000313" key="9">
    <source>
        <dbReference type="Proteomes" id="UP001500403"/>
    </source>
</evidence>
<accession>A0ABP6JU23</accession>
<evidence type="ECO:0000256" key="3">
    <source>
        <dbReference type="ARBA" id="ARBA00022917"/>
    </source>
</evidence>
<feature type="domain" description="Translation initiation factor 3 C-terminal" evidence="6">
    <location>
        <begin position="56"/>
        <end position="139"/>
    </location>
</feature>
<proteinExistence type="inferred from homology"/>
<evidence type="ECO:0000259" key="6">
    <source>
        <dbReference type="Pfam" id="PF00707"/>
    </source>
</evidence>
<dbReference type="Gene3D" id="3.10.20.80">
    <property type="entry name" value="Translation initiation factor 3 (IF-3), N-terminal domain"/>
    <property type="match status" value="1"/>
</dbReference>
<dbReference type="Pfam" id="PF05198">
    <property type="entry name" value="IF3_N"/>
    <property type="match status" value="1"/>
</dbReference>
<dbReference type="InterPro" id="IPR036787">
    <property type="entry name" value="T_IF-3_N_sf"/>
</dbReference>
<evidence type="ECO:0000259" key="7">
    <source>
        <dbReference type="Pfam" id="PF05198"/>
    </source>
</evidence>
<protein>
    <recommendedName>
        <fullName evidence="4">Translation initiation factor IF-3</fullName>
    </recommendedName>
</protein>
<name>A0ABP6JU23_9ACTN</name>